<protein>
    <submittedName>
        <fullName evidence="1">Spore coat protein cotS related</fullName>
    </submittedName>
</protein>
<accession>I7J4W7</accession>
<keyword evidence="1" id="KW-0167">Capsid protein</keyword>
<keyword evidence="2" id="KW-1185">Reference proteome</keyword>
<dbReference type="STRING" id="857293.CAAU_1072"/>
<dbReference type="InterPro" id="IPR047175">
    <property type="entry name" value="CotS-like"/>
</dbReference>
<dbReference type="eggNOG" id="COG2334">
    <property type="taxonomic scope" value="Bacteria"/>
</dbReference>
<dbReference type="PANTHER" id="PTHR39179">
    <property type="entry name" value="SPORE COAT PROTEIN I"/>
    <property type="match status" value="1"/>
</dbReference>
<name>I7J4W7_9CLOT</name>
<comment type="caution">
    <text evidence="1">The sequence shown here is derived from an EMBL/GenBank/DDBJ whole genome shotgun (WGS) entry which is preliminary data.</text>
</comment>
<dbReference type="Proteomes" id="UP000007652">
    <property type="component" value="Unassembled WGS sequence"/>
</dbReference>
<evidence type="ECO:0000313" key="2">
    <source>
        <dbReference type="Proteomes" id="UP000007652"/>
    </source>
</evidence>
<dbReference type="AlphaFoldDB" id="I7J4W7"/>
<dbReference type="OrthoDB" id="1950323at2"/>
<gene>
    <name evidence="1" type="ORF">CAAU_1072</name>
</gene>
<dbReference type="Gene3D" id="3.90.1200.10">
    <property type="match status" value="1"/>
</dbReference>
<keyword evidence="1" id="KW-0946">Virion</keyword>
<organism evidence="1 2">
    <name type="scientific">Caloramator australicus RC3</name>
    <dbReference type="NCBI Taxonomy" id="857293"/>
    <lineage>
        <taxon>Bacteria</taxon>
        <taxon>Bacillati</taxon>
        <taxon>Bacillota</taxon>
        <taxon>Clostridia</taxon>
        <taxon>Eubacteriales</taxon>
        <taxon>Clostridiaceae</taxon>
        <taxon>Caloramator</taxon>
    </lineage>
</organism>
<proteinExistence type="predicted"/>
<dbReference type="InterPro" id="IPR011009">
    <property type="entry name" value="Kinase-like_dom_sf"/>
</dbReference>
<dbReference type="RefSeq" id="WP_008908428.1">
    <property type="nucleotide sequence ID" value="NZ_CAKP01000064.1"/>
</dbReference>
<dbReference type="SUPFAM" id="SSF56112">
    <property type="entry name" value="Protein kinase-like (PK-like)"/>
    <property type="match status" value="1"/>
</dbReference>
<sequence length="280" mass="33214">MLREVDCKEWQIVFARTLQEYLYKNGFKNLIEIRYNKEGKLYTIKNKKLYIDTEKVEGRPFEIDGEKSIKEFCKVLSEFHGASEGFVPPPGIKINVRWGKLTERYKRYLKDFERIKDSENKTSFEAALEPYWEEIYKRAKEVMKTFRSIQYLSALEESMKKREVCLNTISKNTAIKTKRGIYLFEIFDSGYNMIEEDIAKLIKRGIQKTGKKEIFDIVLSEYEKYRALNSNSIEYIKAYVSFPYNTLKLVSKYLKGKEIDYEKKLEKALLRDNQCNLLGV</sequence>
<dbReference type="PANTHER" id="PTHR39179:SF1">
    <property type="entry name" value="SPORE COAT PROTEIN I"/>
    <property type="match status" value="1"/>
</dbReference>
<evidence type="ECO:0000313" key="1">
    <source>
        <dbReference type="EMBL" id="CCJ33156.1"/>
    </source>
</evidence>
<reference evidence="1 2" key="1">
    <citation type="journal article" date="2011" name="J. Bacteriol.">
        <title>Draft genome sequence of Caloramator australicus strain RC3T, a thermoanaerobe from the Great Artesian Basin of Australia.</title>
        <authorList>
            <person name="Ogg C.D."/>
            <person name="Patel B.K.C."/>
        </authorList>
    </citation>
    <scope>NUCLEOTIDE SEQUENCE [LARGE SCALE GENOMIC DNA]</scope>
    <source>
        <strain evidence="1 2">RC3</strain>
    </source>
</reference>
<dbReference type="EMBL" id="CAKP01000064">
    <property type="protein sequence ID" value="CCJ33156.1"/>
    <property type="molecule type" value="Genomic_DNA"/>
</dbReference>
<dbReference type="GO" id="GO:0042601">
    <property type="term" value="C:endospore-forming forespore"/>
    <property type="evidence" value="ECO:0007669"/>
    <property type="project" value="TreeGrafter"/>
</dbReference>